<dbReference type="SUPFAM" id="SSF50998">
    <property type="entry name" value="Quinoprotein alcohol dehydrogenase-like"/>
    <property type="match status" value="1"/>
</dbReference>
<dbReference type="PATRIC" id="fig|1227481.4.peg.2440"/>
<dbReference type="Gene3D" id="2.130.10.10">
    <property type="entry name" value="YVTN repeat-like/Quinoprotein amine dehydrogenase"/>
    <property type="match status" value="1"/>
</dbReference>
<dbReference type="Proteomes" id="UP000011689">
    <property type="component" value="Unassembled WGS sequence"/>
</dbReference>
<keyword evidence="4" id="KW-1185">Reference proteome</keyword>
<dbReference type="Gene3D" id="2.40.128.630">
    <property type="match status" value="1"/>
</dbReference>
<dbReference type="InterPro" id="IPR018391">
    <property type="entry name" value="PQQ_b-propeller_rpt"/>
</dbReference>
<dbReference type="SMART" id="SM00564">
    <property type="entry name" value="PQQ"/>
    <property type="match status" value="5"/>
</dbReference>
<accession>M0F3X3</accession>
<sequence length="417" mass="43553">MAETADKTAETARDEPGVRRRSVLTAGVAGVFAGLSGCLGDGDRSLPSTPSGSWPQHMRDGANTGATAATAPSRGNLAWTSDAFTRWPPVAVDDEVYVGNVDPSPGPKVVALDATDGSERWRVDIEEAGHYTSAVVGDYLVAAYGDRVVALDRESGDREWTETLSGTLSYTEITAVPAESLVLIPRRSGGEGGLTALDAATGEERWAEPLPGSVEDPPAVRGDGVFVAADSALYRLDIADGSEAWRRNVGSVALGPSATAAGLLVAADGDLAVRDPDTGDRLRALDGYDGEVHGVAVADGTAYWLTDERLAAVDVANGTEVWRLDAAGSQEGLCVGRETVVAPVRYEGFDLETAWPAVAAFDRDTGDVRWYYHIDGFDVMFTTPPVLVDGAVYVAANTIDAVGALGDVPPSDESGLL</sequence>
<evidence type="ECO:0000313" key="3">
    <source>
        <dbReference type="EMBL" id="ELZ54043.1"/>
    </source>
</evidence>
<dbReference type="EMBL" id="AOJO01000056">
    <property type="protein sequence ID" value="ELZ54043.1"/>
    <property type="molecule type" value="Genomic_DNA"/>
</dbReference>
<dbReference type="InterPro" id="IPR015943">
    <property type="entry name" value="WD40/YVTN_repeat-like_dom_sf"/>
</dbReference>
<dbReference type="InterPro" id="IPR002372">
    <property type="entry name" value="PQQ_rpt_dom"/>
</dbReference>
<dbReference type="InterPro" id="IPR011047">
    <property type="entry name" value="Quinoprotein_ADH-like_sf"/>
</dbReference>
<reference evidence="3 4" key="1">
    <citation type="journal article" date="2014" name="PLoS Genet.">
        <title>Phylogenetically driven sequencing of extremely halophilic archaea reveals strategies for static and dynamic osmo-response.</title>
        <authorList>
            <person name="Becker E.A."/>
            <person name="Seitzer P.M."/>
            <person name="Tritt A."/>
            <person name="Larsen D."/>
            <person name="Krusor M."/>
            <person name="Yao A.I."/>
            <person name="Wu D."/>
            <person name="Madern D."/>
            <person name="Eisen J.A."/>
            <person name="Darling A.E."/>
            <person name="Facciotti M.T."/>
        </authorList>
    </citation>
    <scope>NUCLEOTIDE SEQUENCE [LARGE SCALE GENOMIC DNA]</scope>
    <source>
        <strain evidence="3 4">ATCC 700873</strain>
    </source>
</reference>
<dbReference type="Pfam" id="PF13360">
    <property type="entry name" value="PQQ_2"/>
    <property type="match status" value="2"/>
</dbReference>
<name>M0F3X3_9EURY</name>
<feature type="region of interest" description="Disordered" evidence="1">
    <location>
        <begin position="39"/>
        <end position="74"/>
    </location>
</feature>
<gene>
    <name evidence="3" type="ORF">C467_12347</name>
</gene>
<feature type="compositionally biased region" description="Low complexity" evidence="1">
    <location>
        <begin position="61"/>
        <end position="71"/>
    </location>
</feature>
<proteinExistence type="predicted"/>
<dbReference type="STRING" id="1227481.C467_12347"/>
<evidence type="ECO:0000256" key="1">
    <source>
        <dbReference type="SAM" id="MobiDB-lite"/>
    </source>
</evidence>
<organism evidence="3 4">
    <name type="scientific">Halorubrum hochstenium ATCC 700873</name>
    <dbReference type="NCBI Taxonomy" id="1227481"/>
    <lineage>
        <taxon>Archaea</taxon>
        <taxon>Methanobacteriati</taxon>
        <taxon>Methanobacteriota</taxon>
        <taxon>Stenosarchaea group</taxon>
        <taxon>Halobacteria</taxon>
        <taxon>Halobacteriales</taxon>
        <taxon>Haloferacaceae</taxon>
        <taxon>Halorubrum</taxon>
    </lineage>
</organism>
<evidence type="ECO:0000313" key="4">
    <source>
        <dbReference type="Proteomes" id="UP000011689"/>
    </source>
</evidence>
<dbReference type="PANTHER" id="PTHR34512:SF30">
    <property type="entry name" value="OUTER MEMBRANE PROTEIN ASSEMBLY FACTOR BAMB"/>
    <property type="match status" value="1"/>
</dbReference>
<dbReference type="PANTHER" id="PTHR34512">
    <property type="entry name" value="CELL SURFACE PROTEIN"/>
    <property type="match status" value="1"/>
</dbReference>
<feature type="domain" description="Pyrrolo-quinoline quinone repeat" evidence="2">
    <location>
        <begin position="290"/>
        <end position="396"/>
    </location>
</feature>
<evidence type="ECO:0000259" key="2">
    <source>
        <dbReference type="Pfam" id="PF13360"/>
    </source>
</evidence>
<feature type="domain" description="Pyrrolo-quinoline quinone repeat" evidence="2">
    <location>
        <begin position="147"/>
        <end position="282"/>
    </location>
</feature>
<comment type="caution">
    <text evidence="3">The sequence shown here is derived from an EMBL/GenBank/DDBJ whole genome shotgun (WGS) entry which is preliminary data.</text>
</comment>
<protein>
    <submittedName>
        <fullName evidence="3">Pyrrolo-quinoline quinone beta-propeller repeat-containing protein</fullName>
    </submittedName>
</protein>
<dbReference type="AlphaFoldDB" id="M0F3X3"/>